<comment type="caution">
    <text evidence="1">The sequence shown here is derived from an EMBL/GenBank/DDBJ whole genome shotgun (WGS) entry which is preliminary data.</text>
</comment>
<dbReference type="KEGG" id="bstg:WT74_28590"/>
<dbReference type="RefSeq" id="WP_059884112.1">
    <property type="nucleotide sequence ID" value="NZ_CABVPM010000005.1"/>
</dbReference>
<evidence type="ECO:0000313" key="1">
    <source>
        <dbReference type="EMBL" id="KAB0639739.1"/>
    </source>
</evidence>
<name>A0A6L3N212_9BURK</name>
<protein>
    <submittedName>
        <fullName evidence="1">Uncharacterized protein</fullName>
    </submittedName>
</protein>
<gene>
    <name evidence="1" type="ORF">F7R25_07215</name>
</gene>
<proteinExistence type="predicted"/>
<organism evidence="1 2">
    <name type="scientific">Burkholderia stagnalis</name>
    <dbReference type="NCBI Taxonomy" id="1503054"/>
    <lineage>
        <taxon>Bacteria</taxon>
        <taxon>Pseudomonadati</taxon>
        <taxon>Pseudomonadota</taxon>
        <taxon>Betaproteobacteria</taxon>
        <taxon>Burkholderiales</taxon>
        <taxon>Burkholderiaceae</taxon>
        <taxon>Burkholderia</taxon>
        <taxon>Burkholderia cepacia complex</taxon>
    </lineage>
</organism>
<dbReference type="AlphaFoldDB" id="A0A6L3N212"/>
<evidence type="ECO:0000313" key="2">
    <source>
        <dbReference type="Proteomes" id="UP000473470"/>
    </source>
</evidence>
<dbReference type="EMBL" id="VZOK01000008">
    <property type="protein sequence ID" value="KAB0639739.1"/>
    <property type="molecule type" value="Genomic_DNA"/>
</dbReference>
<dbReference type="Proteomes" id="UP000473470">
    <property type="component" value="Unassembled WGS sequence"/>
</dbReference>
<reference evidence="1 2" key="1">
    <citation type="submission" date="2019-09" db="EMBL/GenBank/DDBJ databases">
        <title>Draft genome sequences of 48 bacterial type strains from the CCUG.</title>
        <authorList>
            <person name="Tunovic T."/>
            <person name="Pineiro-Iglesias B."/>
            <person name="Unosson C."/>
            <person name="Inganas E."/>
            <person name="Ohlen M."/>
            <person name="Cardew S."/>
            <person name="Jensie-Markopoulos S."/>
            <person name="Salva-Serra F."/>
            <person name="Jaen-Luchoro D."/>
            <person name="Karlsson R."/>
            <person name="Svensson-Stadler L."/>
            <person name="Chun J."/>
            <person name="Moore E."/>
        </authorList>
    </citation>
    <scope>NUCLEOTIDE SEQUENCE [LARGE SCALE GENOMIC DNA]</scope>
    <source>
        <strain evidence="1 2">CCUG 65686</strain>
    </source>
</reference>
<sequence>MHRSSTVCAAFGHALRGASPVFTHCPRRANGAYGVGTSCHCAASNAPGEGSGTIRLDIAHLARAA</sequence>
<accession>A0A6L3N212</accession>